<dbReference type="SUPFAM" id="SSF48264">
    <property type="entry name" value="Cytochrome P450"/>
    <property type="match status" value="1"/>
</dbReference>
<dbReference type="Pfam" id="PF00067">
    <property type="entry name" value="p450"/>
    <property type="match status" value="1"/>
</dbReference>
<dbReference type="GO" id="GO:0004497">
    <property type="term" value="F:monooxygenase activity"/>
    <property type="evidence" value="ECO:0007669"/>
    <property type="project" value="UniProtKB-KW"/>
</dbReference>
<evidence type="ECO:0000256" key="3">
    <source>
        <dbReference type="RuleBase" id="RU000461"/>
    </source>
</evidence>
<keyword evidence="3" id="KW-0479">Metal-binding</keyword>
<dbReference type="KEGG" id="ntt:TAO_0497"/>
<evidence type="ECO:0000313" key="5">
    <source>
        <dbReference type="EMBL" id="BAW79867.1"/>
    </source>
</evidence>
<dbReference type="GO" id="GO:0020037">
    <property type="term" value="F:heme binding"/>
    <property type="evidence" value="ECO:0007669"/>
    <property type="project" value="InterPro"/>
</dbReference>
<reference evidence="5 6" key="1">
    <citation type="journal article" date="2017" name="ISME J.">
        <title>An acid-tolerant ammonia-oxidizing ?-proteobacterium from soil.</title>
        <authorList>
            <person name="Hayatsu M."/>
            <person name="Tago K."/>
            <person name="Uchiyama I."/>
            <person name="Toyoda A."/>
            <person name="Wang Y."/>
            <person name="Shimomura Y."/>
            <person name="Okubo T."/>
            <person name="Kurisu F."/>
            <person name="Hirono Y."/>
            <person name="Nonaka K."/>
            <person name="Akiyama H."/>
            <person name="Itoh T."/>
            <person name="Takami H."/>
        </authorList>
    </citation>
    <scope>NUCLEOTIDE SEQUENCE [LARGE SCALE GENOMIC DNA]</scope>
    <source>
        <strain evidence="5 6">TAO100</strain>
    </source>
</reference>
<feature type="compositionally biased region" description="Polar residues" evidence="4">
    <location>
        <begin position="8"/>
        <end position="19"/>
    </location>
</feature>
<accession>A0A1Q2SL90</accession>
<dbReference type="RefSeq" id="WP_172419048.1">
    <property type="nucleotide sequence ID" value="NZ_AP014836.1"/>
</dbReference>
<keyword evidence="3" id="KW-0560">Oxidoreductase</keyword>
<dbReference type="Proteomes" id="UP000243679">
    <property type="component" value="Chromosome"/>
</dbReference>
<dbReference type="GO" id="GO:0016705">
    <property type="term" value="F:oxidoreductase activity, acting on paired donors, with incorporation or reduction of molecular oxygen"/>
    <property type="evidence" value="ECO:0007669"/>
    <property type="project" value="InterPro"/>
</dbReference>
<keyword evidence="6" id="KW-1185">Reference proteome</keyword>
<evidence type="ECO:0000256" key="1">
    <source>
        <dbReference type="ARBA" id="ARBA00001971"/>
    </source>
</evidence>
<keyword evidence="3" id="KW-0503">Monooxygenase</keyword>
<sequence length="418" mass="46962">MNFEDSSKLSIQSPPSTSAIGIPTVSIEDKEEMKTDPHGVLRKYRNMYPVVFDEKGGYIVLRHADVQYLGKDPRLCSTETDFPEARGVTSGALFQGYEQGMLTANGETHRRRRSPFTKLSLRQTVEDMRPVVRQTANDLIDSWYENGQVEFIEGFSAQLPPRIIGDFIGLPRSDVPYFSKLAHEIGKFLNFDVSSDEISNAKSAASDLKDYIEQKIIERRKNPRDDFLSTFLAANDESGQLSELELENQIRQLIIGGTDTTRAAIAIEIALLLQHPEQWKAVCQDPELIPNAVAESMRYEPMAAGILRRTLEDINVDGAIIPANVPVILSIMSAMRDERVYDHPDIFDIYREKQDRVHPGFGAGVHRCLGEALARLELEEALAALSARIPHVQLNCQPMIINHAGIRRIDSMELSWAN</sequence>
<dbReference type="InterPro" id="IPR002397">
    <property type="entry name" value="Cyt_P450_B"/>
</dbReference>
<gene>
    <name evidence="5" type="ORF">TAO_0497</name>
</gene>
<dbReference type="PANTHER" id="PTHR46696:SF1">
    <property type="entry name" value="CYTOCHROME P450 YJIB-RELATED"/>
    <property type="match status" value="1"/>
</dbReference>
<comment type="similarity">
    <text evidence="2 3">Belongs to the cytochrome P450 family.</text>
</comment>
<comment type="cofactor">
    <cofactor evidence="1">
        <name>heme</name>
        <dbReference type="ChEBI" id="CHEBI:30413"/>
    </cofactor>
</comment>
<protein>
    <submittedName>
        <fullName evidence="5">Cytochrome P450</fullName>
    </submittedName>
</protein>
<dbReference type="PROSITE" id="PS00086">
    <property type="entry name" value="CYTOCHROME_P450"/>
    <property type="match status" value="1"/>
</dbReference>
<evidence type="ECO:0000256" key="4">
    <source>
        <dbReference type="SAM" id="MobiDB-lite"/>
    </source>
</evidence>
<keyword evidence="3" id="KW-0349">Heme</keyword>
<evidence type="ECO:0000313" key="6">
    <source>
        <dbReference type="Proteomes" id="UP000243679"/>
    </source>
</evidence>
<keyword evidence="3" id="KW-0408">Iron</keyword>
<dbReference type="PRINTS" id="PR00385">
    <property type="entry name" value="P450"/>
</dbReference>
<organism evidence="5 6">
    <name type="scientific">Candidatus Nitrosoglobus terrae</name>
    <dbReference type="NCBI Taxonomy" id="1630141"/>
    <lineage>
        <taxon>Bacteria</taxon>
        <taxon>Pseudomonadati</taxon>
        <taxon>Pseudomonadota</taxon>
        <taxon>Gammaproteobacteria</taxon>
        <taxon>Chromatiales</taxon>
        <taxon>Chromatiaceae</taxon>
        <taxon>Candidatus Nitrosoglobus</taxon>
    </lineage>
</organism>
<dbReference type="AlphaFoldDB" id="A0A1Q2SL90"/>
<dbReference type="PRINTS" id="PR00359">
    <property type="entry name" value="BP450"/>
</dbReference>
<dbReference type="Gene3D" id="1.10.630.10">
    <property type="entry name" value="Cytochrome P450"/>
    <property type="match status" value="1"/>
</dbReference>
<dbReference type="InterPro" id="IPR036396">
    <property type="entry name" value="Cyt_P450_sf"/>
</dbReference>
<dbReference type="EMBL" id="AP014836">
    <property type="protein sequence ID" value="BAW79867.1"/>
    <property type="molecule type" value="Genomic_DNA"/>
</dbReference>
<dbReference type="GO" id="GO:0005506">
    <property type="term" value="F:iron ion binding"/>
    <property type="evidence" value="ECO:0007669"/>
    <property type="project" value="InterPro"/>
</dbReference>
<feature type="region of interest" description="Disordered" evidence="4">
    <location>
        <begin position="1"/>
        <end position="21"/>
    </location>
</feature>
<name>A0A1Q2SL90_9GAMM</name>
<evidence type="ECO:0000256" key="2">
    <source>
        <dbReference type="ARBA" id="ARBA00010617"/>
    </source>
</evidence>
<proteinExistence type="inferred from homology"/>
<dbReference type="PANTHER" id="PTHR46696">
    <property type="entry name" value="P450, PUTATIVE (EUROFUNG)-RELATED"/>
    <property type="match status" value="1"/>
</dbReference>
<dbReference type="InterPro" id="IPR001128">
    <property type="entry name" value="Cyt_P450"/>
</dbReference>
<dbReference type="InterPro" id="IPR017972">
    <property type="entry name" value="Cyt_P450_CS"/>
</dbReference>